<dbReference type="Proteomes" id="UP000561011">
    <property type="component" value="Unassembled WGS sequence"/>
</dbReference>
<dbReference type="EMBL" id="JACBYE010000011">
    <property type="protein sequence ID" value="NYS93198.1"/>
    <property type="molecule type" value="Genomic_DNA"/>
</dbReference>
<evidence type="ECO:0000313" key="2">
    <source>
        <dbReference type="Proteomes" id="UP000561011"/>
    </source>
</evidence>
<comment type="caution">
    <text evidence="1">The sequence shown here is derived from an EMBL/GenBank/DDBJ whole genome shotgun (WGS) entry which is preliminary data.</text>
</comment>
<keyword evidence="2" id="KW-1185">Reference proteome</keyword>
<evidence type="ECO:0000313" key="1">
    <source>
        <dbReference type="EMBL" id="NYS93198.1"/>
    </source>
</evidence>
<dbReference type="CDD" id="cd00090">
    <property type="entry name" value="HTH_ARSR"/>
    <property type="match status" value="1"/>
</dbReference>
<organism evidence="1 2">
    <name type="scientific">Sanguibacter inulinus</name>
    <dbReference type="NCBI Taxonomy" id="60922"/>
    <lineage>
        <taxon>Bacteria</taxon>
        <taxon>Bacillati</taxon>
        <taxon>Actinomycetota</taxon>
        <taxon>Actinomycetes</taxon>
        <taxon>Micrococcales</taxon>
        <taxon>Sanguibacteraceae</taxon>
        <taxon>Sanguibacter</taxon>
    </lineage>
</organism>
<sequence length="213" mass="21883">MSTSRRALLAALRSQPQPATLVALGAATGLHVNTVREHLAALVDAGLAVRGSGVPDGRGRPAATYAATGAEHALVRSEYTGLAAALASTIRRTSSTPDRDAAVAGAEWGRDLVSSSPPAPEHYADPRKHVVTLLAQLGFAPQPGGQPSTTLLTRCPLLTTAQAYPDVVCAVHLGIVQGVLDADRADDVSAELFPFSDPGACRLELSRGDGAHG</sequence>
<accession>A0A853EWE2</accession>
<name>A0A853EWE2_9MICO</name>
<reference evidence="1 2" key="1">
    <citation type="submission" date="2020-07" db="EMBL/GenBank/DDBJ databases">
        <title>MOT database genomes.</title>
        <authorList>
            <person name="Joseph S."/>
            <person name="Aduse-Opoku J."/>
            <person name="Hashim A."/>
            <person name="Wade W."/>
            <person name="Curtis M."/>
        </authorList>
    </citation>
    <scope>NUCLEOTIDE SEQUENCE [LARGE SCALE GENOMIC DNA]</scope>
    <source>
        <strain evidence="1 2">DSM 100099</strain>
    </source>
</reference>
<dbReference type="Gene3D" id="1.10.10.10">
    <property type="entry name" value="Winged helix-like DNA-binding domain superfamily/Winged helix DNA-binding domain"/>
    <property type="match status" value="1"/>
</dbReference>
<protein>
    <submittedName>
        <fullName evidence="1">Helix-turn-helix domain-containing protein</fullName>
    </submittedName>
</protein>
<proteinExistence type="predicted"/>
<dbReference type="Pfam" id="PF12840">
    <property type="entry name" value="HTH_20"/>
    <property type="match status" value="1"/>
</dbReference>
<dbReference type="AlphaFoldDB" id="A0A853EWE2"/>
<dbReference type="RefSeq" id="WP_179912910.1">
    <property type="nucleotide sequence ID" value="NZ_JACBYE010000011.1"/>
</dbReference>
<dbReference type="InterPro" id="IPR011991">
    <property type="entry name" value="ArsR-like_HTH"/>
</dbReference>
<gene>
    <name evidence="1" type="ORF">HZZ10_06605</name>
</gene>
<dbReference type="SUPFAM" id="SSF46785">
    <property type="entry name" value="Winged helix' DNA-binding domain"/>
    <property type="match status" value="1"/>
</dbReference>
<dbReference type="InterPro" id="IPR036390">
    <property type="entry name" value="WH_DNA-bd_sf"/>
</dbReference>
<dbReference type="InterPro" id="IPR036388">
    <property type="entry name" value="WH-like_DNA-bd_sf"/>
</dbReference>